<dbReference type="PANTHER" id="PTHR43415:SF3">
    <property type="entry name" value="GNAT-FAMILY ACETYLTRANSFERASE"/>
    <property type="match status" value="1"/>
</dbReference>
<accession>A0A0A2TAB7</accession>
<organism evidence="2 3">
    <name type="scientific">Pontibacillus yanchengensis Y32</name>
    <dbReference type="NCBI Taxonomy" id="1385514"/>
    <lineage>
        <taxon>Bacteria</taxon>
        <taxon>Bacillati</taxon>
        <taxon>Bacillota</taxon>
        <taxon>Bacilli</taxon>
        <taxon>Bacillales</taxon>
        <taxon>Bacillaceae</taxon>
        <taxon>Pontibacillus</taxon>
    </lineage>
</organism>
<comment type="caution">
    <text evidence="2">The sequence shown here is derived from an EMBL/GenBank/DDBJ whole genome shotgun (WGS) entry which is preliminary data.</text>
</comment>
<dbReference type="Pfam" id="PF00583">
    <property type="entry name" value="Acetyltransf_1"/>
    <property type="match status" value="1"/>
</dbReference>
<dbReference type="GO" id="GO:0016747">
    <property type="term" value="F:acyltransferase activity, transferring groups other than amino-acyl groups"/>
    <property type="evidence" value="ECO:0007669"/>
    <property type="project" value="InterPro"/>
</dbReference>
<evidence type="ECO:0000259" key="1">
    <source>
        <dbReference type="PROSITE" id="PS51186"/>
    </source>
</evidence>
<evidence type="ECO:0000313" key="2">
    <source>
        <dbReference type="EMBL" id="KGP71026.1"/>
    </source>
</evidence>
<dbReference type="PANTHER" id="PTHR43415">
    <property type="entry name" value="SPERMIDINE N(1)-ACETYLTRANSFERASE"/>
    <property type="match status" value="1"/>
</dbReference>
<dbReference type="RefSeq" id="WP_036824107.1">
    <property type="nucleotide sequence ID" value="NZ_AVBF01000089.1"/>
</dbReference>
<dbReference type="OrthoDB" id="948250at2"/>
<dbReference type="InterPro" id="IPR000182">
    <property type="entry name" value="GNAT_dom"/>
</dbReference>
<dbReference type="Gene3D" id="3.40.630.30">
    <property type="match status" value="1"/>
</dbReference>
<protein>
    <submittedName>
        <fullName evidence="2">GCN5 family acetyltransferase</fullName>
    </submittedName>
</protein>
<gene>
    <name evidence="2" type="ORF">N782_01820</name>
</gene>
<dbReference type="EMBL" id="AVBF01000089">
    <property type="protein sequence ID" value="KGP71026.1"/>
    <property type="molecule type" value="Genomic_DNA"/>
</dbReference>
<keyword evidence="3" id="KW-1185">Reference proteome</keyword>
<name>A0A0A2TAB7_9BACI</name>
<reference evidence="2 3" key="1">
    <citation type="journal article" date="2015" name="Stand. Genomic Sci.">
        <title>High quality draft genome sequence of the moderately halophilic bacterium Pontibacillus yanchengensis Y32(T) and comparison among Pontibacillus genomes.</title>
        <authorList>
            <person name="Huang J."/>
            <person name="Qiao Z.X."/>
            <person name="Tang J.W."/>
            <person name="Wang G."/>
        </authorList>
    </citation>
    <scope>NUCLEOTIDE SEQUENCE [LARGE SCALE GENOMIC DNA]</scope>
    <source>
        <strain evidence="2 3">Y32</strain>
    </source>
</reference>
<dbReference type="CDD" id="cd04301">
    <property type="entry name" value="NAT_SF"/>
    <property type="match status" value="1"/>
</dbReference>
<sequence>MKIREITISDAKKFVQLTKEIEGHSEFMLWEPDERTVTSEQQRKRIEALEDVNNSTIFVAEEENKLVGFLVAMGGNARRNQHTVYLVIGILKDYRGQRIGSRLFSELEKWGKERNIHRLELTVVTKNIGGLALYKKMGFIIEGTKKHSLLIDGEFVDEYYMSKLI</sequence>
<proteinExistence type="predicted"/>
<dbReference type="Proteomes" id="UP000030147">
    <property type="component" value="Unassembled WGS sequence"/>
</dbReference>
<dbReference type="PROSITE" id="PS51186">
    <property type="entry name" value="GNAT"/>
    <property type="match status" value="1"/>
</dbReference>
<dbReference type="AlphaFoldDB" id="A0A0A2TAB7"/>
<keyword evidence="2" id="KW-0808">Transferase</keyword>
<feature type="domain" description="N-acetyltransferase" evidence="1">
    <location>
        <begin position="1"/>
        <end position="165"/>
    </location>
</feature>
<dbReference type="eggNOG" id="COG1670">
    <property type="taxonomic scope" value="Bacteria"/>
</dbReference>
<evidence type="ECO:0000313" key="3">
    <source>
        <dbReference type="Proteomes" id="UP000030147"/>
    </source>
</evidence>
<dbReference type="STRING" id="1385514.N782_01820"/>
<dbReference type="SUPFAM" id="SSF55729">
    <property type="entry name" value="Acyl-CoA N-acyltransferases (Nat)"/>
    <property type="match status" value="1"/>
</dbReference>
<dbReference type="PIRSF" id="PIRSF037663">
    <property type="entry name" value="Acetyltransf_GNAT_prd"/>
    <property type="match status" value="1"/>
</dbReference>
<dbReference type="InterPro" id="IPR016181">
    <property type="entry name" value="Acyl_CoA_acyltransferase"/>
</dbReference>
<dbReference type="InterPro" id="IPR017255">
    <property type="entry name" value="AcTrfase_GNAT_prd"/>
</dbReference>